<comment type="caution">
    <text evidence="2">The sequence shown here is derived from an EMBL/GenBank/DDBJ whole genome shotgun (WGS) entry which is preliminary data.</text>
</comment>
<proteinExistence type="predicted"/>
<feature type="compositionally biased region" description="Basic and acidic residues" evidence="1">
    <location>
        <begin position="77"/>
        <end position="86"/>
    </location>
</feature>
<sequence length="165" mass="19096">MSKSTPTKTRRLLARHQLNRAQHECCGSGSGMKRRSRVSNTMLLLPVEHERFRSSAVVPSRRLAGSSCRQAAQTPDELQRGETRHSRGRMCRELELKNDALHRHLALSRKVQKVVNQVRDEKLADVQKQFEKQQEKLEPELDSQRAQNHILAEELVRQTRLLEQC</sequence>
<evidence type="ECO:0000313" key="3">
    <source>
        <dbReference type="Proteomes" id="UP000077202"/>
    </source>
</evidence>
<accession>A0A176VEN8</accession>
<dbReference type="EMBL" id="LVLJ01003893">
    <property type="protein sequence ID" value="OAE19359.1"/>
    <property type="molecule type" value="Genomic_DNA"/>
</dbReference>
<dbReference type="Proteomes" id="UP000077202">
    <property type="component" value="Unassembled WGS sequence"/>
</dbReference>
<evidence type="ECO:0000256" key="1">
    <source>
        <dbReference type="SAM" id="MobiDB-lite"/>
    </source>
</evidence>
<name>A0A176VEN8_MARPO</name>
<feature type="region of interest" description="Disordered" evidence="1">
    <location>
        <begin position="66"/>
        <end position="86"/>
    </location>
</feature>
<protein>
    <submittedName>
        <fullName evidence="2">Uncharacterized protein</fullName>
    </submittedName>
</protein>
<keyword evidence="3" id="KW-1185">Reference proteome</keyword>
<reference evidence="2" key="1">
    <citation type="submission" date="2016-03" db="EMBL/GenBank/DDBJ databases">
        <title>Mechanisms controlling the formation of the plant cell surface in tip-growing cells are functionally conserved among land plants.</title>
        <authorList>
            <person name="Honkanen S."/>
            <person name="Jones V.A."/>
            <person name="Morieri G."/>
            <person name="Champion C."/>
            <person name="Hetherington A.J."/>
            <person name="Kelly S."/>
            <person name="Saint-Marcoux D."/>
            <person name="Proust H."/>
            <person name="Prescott H."/>
            <person name="Dolan L."/>
        </authorList>
    </citation>
    <scope>NUCLEOTIDE SEQUENCE [LARGE SCALE GENOMIC DNA]</scope>
    <source>
        <tissue evidence="2">Whole gametophyte</tissue>
    </source>
</reference>
<evidence type="ECO:0000313" key="2">
    <source>
        <dbReference type="EMBL" id="OAE19359.1"/>
    </source>
</evidence>
<gene>
    <name evidence="2" type="ORF">AXG93_2451s1040</name>
</gene>
<organism evidence="2 3">
    <name type="scientific">Marchantia polymorpha subsp. ruderalis</name>
    <dbReference type="NCBI Taxonomy" id="1480154"/>
    <lineage>
        <taxon>Eukaryota</taxon>
        <taxon>Viridiplantae</taxon>
        <taxon>Streptophyta</taxon>
        <taxon>Embryophyta</taxon>
        <taxon>Marchantiophyta</taxon>
        <taxon>Marchantiopsida</taxon>
        <taxon>Marchantiidae</taxon>
        <taxon>Marchantiales</taxon>
        <taxon>Marchantiaceae</taxon>
        <taxon>Marchantia</taxon>
    </lineage>
</organism>
<dbReference type="AlphaFoldDB" id="A0A176VEN8"/>